<dbReference type="PANTHER" id="PTHR10605:SF56">
    <property type="entry name" value="BIFUNCTIONAL HEPARAN SULFATE N-DEACETYLASE_N-SULFOTRANSFERASE"/>
    <property type="match status" value="1"/>
</dbReference>
<dbReference type="InterPro" id="IPR037359">
    <property type="entry name" value="NST/OST"/>
</dbReference>
<evidence type="ECO:0008006" key="5">
    <source>
        <dbReference type="Google" id="ProtNLM"/>
    </source>
</evidence>
<feature type="binding site" evidence="2">
    <location>
        <position position="116"/>
    </location>
    <ligand>
        <name>3'-phosphoadenylyl sulfate</name>
        <dbReference type="ChEBI" id="CHEBI:58339"/>
    </ligand>
</feature>
<dbReference type="AlphaFoldDB" id="A0A9W7GFG7"/>
<evidence type="ECO:0000256" key="2">
    <source>
        <dbReference type="PIRSR" id="PIRSR637359-2"/>
    </source>
</evidence>
<reference evidence="4" key="1">
    <citation type="journal article" date="2023" name="Commun. Biol.">
        <title>Genome analysis of Parmales, the sister group of diatoms, reveals the evolutionary specialization of diatoms from phago-mixotrophs to photoautotrophs.</title>
        <authorList>
            <person name="Ban H."/>
            <person name="Sato S."/>
            <person name="Yoshikawa S."/>
            <person name="Yamada K."/>
            <person name="Nakamura Y."/>
            <person name="Ichinomiya M."/>
            <person name="Sato N."/>
            <person name="Blanc-Mathieu R."/>
            <person name="Endo H."/>
            <person name="Kuwata A."/>
            <person name="Ogata H."/>
        </authorList>
    </citation>
    <scope>NUCLEOTIDE SEQUENCE [LARGE SCALE GENOMIC DNA]</scope>
</reference>
<comment type="caution">
    <text evidence="3">The sequence shown here is derived from an EMBL/GenBank/DDBJ whole genome shotgun (WGS) entry which is preliminary data.</text>
</comment>
<accession>A0A9W7GFG7</accession>
<feature type="binding site" evidence="2">
    <location>
        <position position="108"/>
    </location>
    <ligand>
        <name>3'-phosphoadenylyl sulfate</name>
        <dbReference type="ChEBI" id="CHEBI:58339"/>
    </ligand>
</feature>
<dbReference type="PANTHER" id="PTHR10605">
    <property type="entry name" value="HEPARAN SULFATE SULFOTRANSFERASE"/>
    <property type="match status" value="1"/>
</dbReference>
<name>A0A9W7GFG7_9STRA</name>
<sequence>MSTYLGSHPEISFSKVKEVHYFDMKKKYTKGLQSYKKYWPAGGLEEVSSHTAGKDNSVTISVNEQTYIDSGVRAEATPFYASSDVACSRIAESLDTPDNDYRLILMLRDPTDRAWSEYKMQMRRLDDQDAFLSDIQKHSDNLLTCFSTYMLSTVMATDKKKRKSGFLACVHPDITSTENSARFKKLEAELWRLINKFRVKSDKVGAIQKSKECWVANKSSSDEGFTAALDTVAMRDVTEEDDVEDLLADKVPGGTAFRVGCLGPKFLERLKEPEEAFEDDIAEWNECLETNRDTVPDLLTEDGVVDISKASTEQLTKLVKLCYASPLKGIQRHFVYRSMFAPQIRRCIEGGIEEDKVYIVDDEEFKDNPSKVMDEIHEFVGVKPFTYDMAGNNEDIERVFNEAFPKFQLITGWRLDGKGLEMPADLKKKVQEFFVPFNKALVDTLKSGKFKGTKSPSFV</sequence>
<dbReference type="GO" id="GO:0008146">
    <property type="term" value="F:sulfotransferase activity"/>
    <property type="evidence" value="ECO:0007669"/>
    <property type="project" value="InterPro"/>
</dbReference>
<keyword evidence="4" id="KW-1185">Reference proteome</keyword>
<dbReference type="EMBL" id="BRYA01000179">
    <property type="protein sequence ID" value="GMI42712.1"/>
    <property type="molecule type" value="Genomic_DNA"/>
</dbReference>
<dbReference type="Proteomes" id="UP001165065">
    <property type="component" value="Unassembled WGS sequence"/>
</dbReference>
<evidence type="ECO:0000256" key="1">
    <source>
        <dbReference type="ARBA" id="ARBA00022679"/>
    </source>
</evidence>
<proteinExistence type="predicted"/>
<dbReference type="OrthoDB" id="202318at2759"/>
<dbReference type="Gene3D" id="3.40.50.300">
    <property type="entry name" value="P-loop containing nucleotide triphosphate hydrolases"/>
    <property type="match status" value="2"/>
</dbReference>
<keyword evidence="1" id="KW-0808">Transferase</keyword>
<protein>
    <recommendedName>
        <fullName evidence="5">Sulfotransferase</fullName>
    </recommendedName>
</protein>
<dbReference type="InterPro" id="IPR027417">
    <property type="entry name" value="P-loop_NTPase"/>
</dbReference>
<evidence type="ECO:0000313" key="4">
    <source>
        <dbReference type="Proteomes" id="UP001165065"/>
    </source>
</evidence>
<dbReference type="SUPFAM" id="SSF52540">
    <property type="entry name" value="P-loop containing nucleoside triphosphate hydrolases"/>
    <property type="match status" value="2"/>
</dbReference>
<organism evidence="3 4">
    <name type="scientific">Triparma columacea</name>
    <dbReference type="NCBI Taxonomy" id="722753"/>
    <lineage>
        <taxon>Eukaryota</taxon>
        <taxon>Sar</taxon>
        <taxon>Stramenopiles</taxon>
        <taxon>Ochrophyta</taxon>
        <taxon>Bolidophyceae</taxon>
        <taxon>Parmales</taxon>
        <taxon>Triparmaceae</taxon>
        <taxon>Triparma</taxon>
    </lineage>
</organism>
<evidence type="ECO:0000313" key="3">
    <source>
        <dbReference type="EMBL" id="GMI42712.1"/>
    </source>
</evidence>
<gene>
    <name evidence="3" type="ORF">TrCOL_g6316</name>
</gene>